<evidence type="ECO:0000313" key="10">
    <source>
        <dbReference type="Proteomes" id="UP001152799"/>
    </source>
</evidence>
<keyword evidence="5" id="KW-0811">Translocation</keyword>
<evidence type="ECO:0000256" key="2">
    <source>
        <dbReference type="ARBA" id="ARBA00022448"/>
    </source>
</evidence>
<accession>A0A9P0DDP6</accession>
<keyword evidence="2" id="KW-0813">Transport</keyword>
<dbReference type="GO" id="GO:0005643">
    <property type="term" value="C:nuclear pore"/>
    <property type="evidence" value="ECO:0007669"/>
    <property type="project" value="UniProtKB-SubCell"/>
</dbReference>
<evidence type="ECO:0000256" key="8">
    <source>
        <dbReference type="SAM" id="Coils"/>
    </source>
</evidence>
<evidence type="ECO:0000256" key="4">
    <source>
        <dbReference type="ARBA" id="ARBA00022927"/>
    </source>
</evidence>
<keyword evidence="10" id="KW-1185">Reference proteome</keyword>
<evidence type="ECO:0008006" key="11">
    <source>
        <dbReference type="Google" id="ProtNLM"/>
    </source>
</evidence>
<organism evidence="9 10">
    <name type="scientific">Ceutorhynchus assimilis</name>
    <name type="common">cabbage seed weevil</name>
    <dbReference type="NCBI Taxonomy" id="467358"/>
    <lineage>
        <taxon>Eukaryota</taxon>
        <taxon>Metazoa</taxon>
        <taxon>Ecdysozoa</taxon>
        <taxon>Arthropoda</taxon>
        <taxon>Hexapoda</taxon>
        <taxon>Insecta</taxon>
        <taxon>Pterygota</taxon>
        <taxon>Neoptera</taxon>
        <taxon>Endopterygota</taxon>
        <taxon>Coleoptera</taxon>
        <taxon>Polyphaga</taxon>
        <taxon>Cucujiformia</taxon>
        <taxon>Curculionidae</taxon>
        <taxon>Ceutorhynchinae</taxon>
        <taxon>Ceutorhynchus</taxon>
    </lineage>
</organism>
<dbReference type="GO" id="GO:0000056">
    <property type="term" value="P:ribosomal small subunit export from nucleus"/>
    <property type="evidence" value="ECO:0007669"/>
    <property type="project" value="InterPro"/>
</dbReference>
<reference evidence="9" key="1">
    <citation type="submission" date="2022-01" db="EMBL/GenBank/DDBJ databases">
        <authorList>
            <person name="King R."/>
        </authorList>
    </citation>
    <scope>NUCLEOTIDE SEQUENCE</scope>
</reference>
<sequence length="744" mass="84846">MSNTDYLRLSEHKIFKEACDRLPKDVNKPQNLIALQESVLFTWDFSNNCVLSLNIKAARSKEGDNIIHQKLVPDHQPLFTPELLIVNDSGSFLAVAGPNGVLVIQLPIRCPPYGAFKNNEELVACRSFALDERLLCFSETIEVRQVKFHPGSVSDCHVLVLTSDNTLRLYQIEKNEALNIGEYQIGKKPSGMFPGTKTPFLDIYGENAVDFDFAFPEIFEKKPLWEDLQDLKIFNKEKERTMTKLKNMQSKASDKIIPIKSEQPKTNKNEKKTEELLWPVFILRGDYSVYSIDIDLNNRFDPSLKGPYPMSKLDLTDDAACSIICLKTTPQIVCIASATGTLINSILLNSDLEKKRKYQRDYNRFVEVPDKELFVFETVELELGLSILHEAEEDSKYKCPIFLHKDESKSSRYFASHGAGVHTVNINCVEALHEYVTGSEDQSPSSDIFNNPSAAEYLVCTKTSASRKSNPVIGFAVYYEPTSIISLLSDGSVVTMALLSAPIVPKSEMSFLEKDGEGEVKSPLKKMLNEPFDQYIQKILKKGSSRPLLKLSSTSSNTPEECYDLLQRAAQMFREEHFKNFTKAREELEKRGHTLTLLKQAQKKELSNMNNSKELLRDKAEYLAEKYEDIKDKQDALLKRCEQLIMLVSRKKPETSDAENKFMEDMEEYSLKCTSYQNAIDKLKNKNKYQQVKIENWKSNSVKKVPVLGEMQASIIKTSLQESTQKINNLMKQVNEYKTKFNLK</sequence>
<dbReference type="InterPro" id="IPR019321">
    <property type="entry name" value="Nucleoporin_Nup88"/>
</dbReference>
<dbReference type="EMBL" id="OU892280">
    <property type="protein sequence ID" value="CAH1129598.1"/>
    <property type="molecule type" value="Genomic_DNA"/>
</dbReference>
<feature type="coiled-coil region" evidence="8">
    <location>
        <begin position="666"/>
        <end position="740"/>
    </location>
</feature>
<keyword evidence="8" id="KW-0175">Coiled coil</keyword>
<dbReference type="GO" id="GO:0000055">
    <property type="term" value="P:ribosomal large subunit export from nucleus"/>
    <property type="evidence" value="ECO:0007669"/>
    <property type="project" value="InterPro"/>
</dbReference>
<keyword evidence="3" id="KW-0509">mRNA transport</keyword>
<dbReference type="Proteomes" id="UP001152799">
    <property type="component" value="Chromosome 4"/>
</dbReference>
<evidence type="ECO:0000256" key="7">
    <source>
        <dbReference type="ARBA" id="ARBA00023242"/>
    </source>
</evidence>
<proteinExistence type="predicted"/>
<dbReference type="PANTHER" id="PTHR13257">
    <property type="entry name" value="NUCLEOPORIN NUP84-RELATED"/>
    <property type="match status" value="1"/>
</dbReference>
<evidence type="ECO:0000256" key="5">
    <source>
        <dbReference type="ARBA" id="ARBA00023010"/>
    </source>
</evidence>
<evidence type="ECO:0000256" key="3">
    <source>
        <dbReference type="ARBA" id="ARBA00022816"/>
    </source>
</evidence>
<keyword evidence="7" id="KW-0539">Nucleus</keyword>
<evidence type="ECO:0000256" key="6">
    <source>
        <dbReference type="ARBA" id="ARBA00023132"/>
    </source>
</evidence>
<comment type="subcellular location">
    <subcellularLocation>
        <location evidence="1">Nucleus</location>
        <location evidence="1">Nuclear pore complex</location>
    </subcellularLocation>
</comment>
<dbReference type="GO" id="GO:0006406">
    <property type="term" value="P:mRNA export from nucleus"/>
    <property type="evidence" value="ECO:0007669"/>
    <property type="project" value="TreeGrafter"/>
</dbReference>
<dbReference type="OrthoDB" id="341482at2759"/>
<protein>
    <recommendedName>
        <fullName evidence="11">Nuclear pore complex protein Nup88</fullName>
    </recommendedName>
</protein>
<keyword evidence="6" id="KW-0906">Nuclear pore complex</keyword>
<dbReference type="Pfam" id="PF10168">
    <property type="entry name" value="Nup88"/>
    <property type="match status" value="1"/>
</dbReference>
<dbReference type="GO" id="GO:0006606">
    <property type="term" value="P:protein import into nucleus"/>
    <property type="evidence" value="ECO:0007669"/>
    <property type="project" value="TreeGrafter"/>
</dbReference>
<dbReference type="GO" id="GO:0017056">
    <property type="term" value="F:structural constituent of nuclear pore"/>
    <property type="evidence" value="ECO:0007669"/>
    <property type="project" value="InterPro"/>
</dbReference>
<feature type="coiled-coil region" evidence="8">
    <location>
        <begin position="599"/>
        <end position="633"/>
    </location>
</feature>
<dbReference type="AlphaFoldDB" id="A0A9P0DDP6"/>
<keyword evidence="4" id="KW-0653">Protein transport</keyword>
<dbReference type="InterPro" id="IPR037700">
    <property type="entry name" value="NUP88/NUP82"/>
</dbReference>
<evidence type="ECO:0000256" key="1">
    <source>
        <dbReference type="ARBA" id="ARBA00004567"/>
    </source>
</evidence>
<name>A0A9P0DDP6_9CUCU</name>
<gene>
    <name evidence="9" type="ORF">CEUTPL_LOCUS8280</name>
</gene>
<dbReference type="PANTHER" id="PTHR13257:SF0">
    <property type="entry name" value="NUCLEAR PORE COMPLEX PROTEIN NUP88"/>
    <property type="match status" value="1"/>
</dbReference>
<evidence type="ECO:0000313" key="9">
    <source>
        <dbReference type="EMBL" id="CAH1129598.1"/>
    </source>
</evidence>